<feature type="compositionally biased region" description="Basic and acidic residues" evidence="1">
    <location>
        <begin position="115"/>
        <end position="154"/>
    </location>
</feature>
<feature type="region of interest" description="Disordered" evidence="1">
    <location>
        <begin position="86"/>
        <end position="162"/>
    </location>
</feature>
<dbReference type="Proteomes" id="UP001279410">
    <property type="component" value="Unassembled WGS sequence"/>
</dbReference>
<name>A0AAD3R5M2_LATJO</name>
<keyword evidence="3" id="KW-1185">Reference proteome</keyword>
<dbReference type="AlphaFoldDB" id="A0AAD3R5M2"/>
<proteinExistence type="predicted"/>
<evidence type="ECO:0000313" key="3">
    <source>
        <dbReference type="Proteomes" id="UP001279410"/>
    </source>
</evidence>
<accession>A0AAD3R5M2</accession>
<gene>
    <name evidence="2" type="ORF">AKAME5_000904000</name>
</gene>
<dbReference type="EMBL" id="BRZM01000027">
    <property type="protein sequence ID" value="GLD56732.1"/>
    <property type="molecule type" value="Genomic_DNA"/>
</dbReference>
<evidence type="ECO:0000313" key="2">
    <source>
        <dbReference type="EMBL" id="GLD56732.1"/>
    </source>
</evidence>
<keyword evidence="2" id="KW-0675">Receptor</keyword>
<comment type="caution">
    <text evidence="2">The sequence shown here is derived from an EMBL/GenBank/DDBJ whole genome shotgun (WGS) entry which is preliminary data.</text>
</comment>
<reference evidence="2" key="1">
    <citation type="submission" date="2022-08" db="EMBL/GenBank/DDBJ databases">
        <title>Genome sequencing of akame (Lates japonicus).</title>
        <authorList>
            <person name="Hashiguchi Y."/>
            <person name="Takahashi H."/>
        </authorList>
    </citation>
    <scope>NUCLEOTIDE SEQUENCE</scope>
    <source>
        <strain evidence="2">Kochi</strain>
    </source>
</reference>
<evidence type="ECO:0000256" key="1">
    <source>
        <dbReference type="SAM" id="MobiDB-lite"/>
    </source>
</evidence>
<organism evidence="2 3">
    <name type="scientific">Lates japonicus</name>
    <name type="common">Japanese lates</name>
    <dbReference type="NCBI Taxonomy" id="270547"/>
    <lineage>
        <taxon>Eukaryota</taxon>
        <taxon>Metazoa</taxon>
        <taxon>Chordata</taxon>
        <taxon>Craniata</taxon>
        <taxon>Vertebrata</taxon>
        <taxon>Euteleostomi</taxon>
        <taxon>Actinopterygii</taxon>
        <taxon>Neopterygii</taxon>
        <taxon>Teleostei</taxon>
        <taxon>Neoteleostei</taxon>
        <taxon>Acanthomorphata</taxon>
        <taxon>Carangaria</taxon>
        <taxon>Carangaria incertae sedis</taxon>
        <taxon>Centropomidae</taxon>
        <taxon>Lates</taxon>
    </lineage>
</organism>
<sequence length="239" mass="26206">MGVGAGALWRPLPGVEPVDSQGRFRTTSSISLDVLCCTSSITAPVRHRSGRILGHNRAIDYMKKGTPRRPRSSSVSPGWSRFSISVPLDADQPIPAQQPGRRTELNPKQCKIRAKTPDPQRRRAGQKLEKERGAAAAAERQRRSETREDGESLKSSKFTATPRNNLPLQHELRAAVRAGTRRAVKGAAQMDAGEVVAIATYGGCKLRGPRGNYLIKGLLATQEYRVFHSRHHSAKRSDG</sequence>
<protein>
    <submittedName>
        <fullName evidence="2">5-hydroxytryptamine (Serotonin) receptor 1A b isoform X1</fullName>
    </submittedName>
</protein>